<feature type="region of interest" description="A; substrate-binding" evidence="10">
    <location>
        <begin position="1"/>
        <end position="349"/>
    </location>
</feature>
<dbReference type="InterPro" id="IPR036890">
    <property type="entry name" value="HATPase_C_sf"/>
</dbReference>
<protein>
    <recommendedName>
        <fullName evidence="9 10">Chaperone protein HtpG</fullName>
    </recommendedName>
    <alternativeName>
        <fullName evidence="10">Heat shock protein HtpG</fullName>
    </alternativeName>
    <alternativeName>
        <fullName evidence="10">High temperature protein G</fullName>
    </alternativeName>
</protein>
<evidence type="ECO:0000256" key="1">
    <source>
        <dbReference type="ARBA" id="ARBA00004496"/>
    </source>
</evidence>
<dbReference type="InterPro" id="IPR001404">
    <property type="entry name" value="Hsp90_fam"/>
</dbReference>
<evidence type="ECO:0000256" key="2">
    <source>
        <dbReference type="ARBA" id="ARBA00008239"/>
    </source>
</evidence>
<proteinExistence type="inferred from homology"/>
<dbReference type="GO" id="GO:0005737">
    <property type="term" value="C:cytoplasm"/>
    <property type="evidence" value="ECO:0007669"/>
    <property type="project" value="UniProtKB-SubCell"/>
</dbReference>
<feature type="region of interest" description="C" evidence="10">
    <location>
        <begin position="567"/>
        <end position="644"/>
    </location>
</feature>
<dbReference type="Gene3D" id="1.20.120.790">
    <property type="entry name" value="Heat shock protein 90, C-terminal domain"/>
    <property type="match status" value="1"/>
</dbReference>
<keyword evidence="6 10" id="KW-0346">Stress response</keyword>
<dbReference type="NCBIfam" id="NF003555">
    <property type="entry name" value="PRK05218.1"/>
    <property type="match status" value="1"/>
</dbReference>
<evidence type="ECO:0000256" key="7">
    <source>
        <dbReference type="ARBA" id="ARBA00023186"/>
    </source>
</evidence>
<dbReference type="EMBL" id="JABVCQ010000016">
    <property type="protein sequence ID" value="MBB1126268.1"/>
    <property type="molecule type" value="Genomic_DNA"/>
</dbReference>
<dbReference type="GO" id="GO:0140662">
    <property type="term" value="F:ATP-dependent protein folding chaperone"/>
    <property type="evidence" value="ECO:0007669"/>
    <property type="project" value="InterPro"/>
</dbReference>
<dbReference type="Gene3D" id="3.40.50.11260">
    <property type="match status" value="1"/>
</dbReference>
<dbReference type="Gene3D" id="3.30.565.10">
    <property type="entry name" value="Histidine kinase-like ATPase, C-terminal domain"/>
    <property type="match status" value="1"/>
</dbReference>
<dbReference type="FunFam" id="3.30.565.10:FF:000009">
    <property type="entry name" value="Molecular chaperone HtpG"/>
    <property type="match status" value="1"/>
</dbReference>
<evidence type="ECO:0000256" key="9">
    <source>
        <dbReference type="ARBA" id="ARBA00070675"/>
    </source>
</evidence>
<dbReference type="InterPro" id="IPR020575">
    <property type="entry name" value="Hsp90_N"/>
</dbReference>
<evidence type="ECO:0000256" key="10">
    <source>
        <dbReference type="HAMAP-Rule" id="MF_00505"/>
    </source>
</evidence>
<dbReference type="Gene3D" id="3.30.230.80">
    <property type="match status" value="1"/>
</dbReference>
<dbReference type="FunFam" id="3.30.230.80:FF:000002">
    <property type="entry name" value="Molecular chaperone HtpG"/>
    <property type="match status" value="1"/>
</dbReference>
<dbReference type="AlphaFoldDB" id="A0A839HGN0"/>
<dbReference type="Pfam" id="PF13589">
    <property type="entry name" value="HATPase_c_3"/>
    <property type="match status" value="1"/>
</dbReference>
<comment type="function">
    <text evidence="8 10">Molecular chaperone. Has ATPase activity.</text>
</comment>
<dbReference type="SUPFAM" id="SSF55874">
    <property type="entry name" value="ATPase domain of HSP90 chaperone/DNA topoisomerase II/histidine kinase"/>
    <property type="match status" value="1"/>
</dbReference>
<dbReference type="CDD" id="cd16927">
    <property type="entry name" value="HATPase_Hsp90-like"/>
    <property type="match status" value="1"/>
</dbReference>
<gene>
    <name evidence="10 13" type="primary">htpG</name>
    <name evidence="13" type="ORF">HUK38_08490</name>
</gene>
<dbReference type="PROSITE" id="PS00298">
    <property type="entry name" value="HSP90"/>
    <property type="match status" value="1"/>
</dbReference>
<feature type="binding site" evidence="11">
    <location>
        <position position="349"/>
    </location>
    <ligand>
        <name>ATP</name>
        <dbReference type="ChEBI" id="CHEBI:30616"/>
    </ligand>
</feature>
<evidence type="ECO:0000313" key="13">
    <source>
        <dbReference type="EMBL" id="MBB1126268.1"/>
    </source>
</evidence>
<evidence type="ECO:0000256" key="4">
    <source>
        <dbReference type="ARBA" id="ARBA00022741"/>
    </source>
</evidence>
<feature type="binding site" evidence="11">
    <location>
        <position position="41"/>
    </location>
    <ligand>
        <name>ATP</name>
        <dbReference type="ChEBI" id="CHEBI:30616"/>
    </ligand>
</feature>
<evidence type="ECO:0000256" key="3">
    <source>
        <dbReference type="ARBA" id="ARBA00022490"/>
    </source>
</evidence>
<dbReference type="PANTHER" id="PTHR11528">
    <property type="entry name" value="HEAT SHOCK PROTEIN 90 FAMILY MEMBER"/>
    <property type="match status" value="1"/>
</dbReference>
<dbReference type="InterPro" id="IPR019805">
    <property type="entry name" value="Heat_shock_protein_90_CS"/>
</dbReference>
<dbReference type="GO" id="GO:0051082">
    <property type="term" value="F:unfolded protein binding"/>
    <property type="evidence" value="ECO:0007669"/>
    <property type="project" value="UniProtKB-UniRule"/>
</dbReference>
<sequence>MTVDAQKETLEFKAEVSQVLELVIRSLYSNKEIFLRELISNASDAAEKLRFEALTTASLFEDDPELRIQVSVDKTAGTVTVSDNGIGLNRQEVIDTIGSIASSGTRRFVAALSGDQAKDSALIGQFGVGFYSAFIVADRVTLLSRRAGLDQEQGVCWSSDGRGSYTLESIVKPTRGTDVILHLKDDEKEFADDWRLRSIISKFSDHIAVPVEMAKQEYKPATDENEDSAAENKTPEYERVNRGTAVWMRNKADITDDEYKDFYKHLSHDFEEPLAWAHNRVEGSNEYNALLYVPKRAPWDLWERELKHGVKLYVRRVFIMDEADKLLPHYLRFVKGVVDADDLPLNVSREILQHNRKIDTIRSANTKRILGLLEMLAKDEPEKYQTFWDELGRVLKEGPAEDFNNRERIAGLLRFSTTVTEGTAQTVSLDTYIERMKEGQTKIYYITADSPAAARHSPHLEVFRKKGVEVLLLSDRVDEWLVTNLLEYQGKSLQSITKGELDLGALADEEEKTKTEQAAQAHGDLIKRLQTALGERVKEVRPSTRLVDSPSCIVVGEHEMSANLARVLKSVGQAAPSSQPILEINLDHPLVQRLESETDDMRFADLSFILFDQAQLAEGGQLDDPAAFVNRLNTFMLRMMLSGA</sequence>
<dbReference type="RefSeq" id="WP_182583898.1">
    <property type="nucleotide sequence ID" value="NZ_JABVCQ010000016.1"/>
</dbReference>
<evidence type="ECO:0000259" key="12">
    <source>
        <dbReference type="SMART" id="SM00387"/>
    </source>
</evidence>
<feature type="binding site" evidence="11">
    <location>
        <position position="177"/>
    </location>
    <ligand>
        <name>ATP</name>
        <dbReference type="ChEBI" id="CHEBI:30616"/>
    </ligand>
</feature>
<dbReference type="GO" id="GO:0016887">
    <property type="term" value="F:ATP hydrolysis activity"/>
    <property type="evidence" value="ECO:0007669"/>
    <property type="project" value="InterPro"/>
</dbReference>
<dbReference type="Proteomes" id="UP000548632">
    <property type="component" value="Unassembled WGS sequence"/>
</dbReference>
<dbReference type="SUPFAM" id="SSF54211">
    <property type="entry name" value="Ribosomal protein S5 domain 2-like"/>
    <property type="match status" value="1"/>
</dbReference>
<feature type="binding site" evidence="11">
    <location>
        <position position="37"/>
    </location>
    <ligand>
        <name>ATP</name>
        <dbReference type="ChEBI" id="CHEBI:30616"/>
    </ligand>
</feature>
<reference evidence="13 14" key="1">
    <citation type="journal article" date="2020" name="Arch. Microbiol.">
        <title>The genome sequence of the giant phototrophic gammaproteobacterium Thiospirillum jenense gives insight into its physiological properties and phylogenetic relationships.</title>
        <authorList>
            <person name="Imhoff J.F."/>
            <person name="Meyer T.E."/>
            <person name="Kyndt J.A."/>
        </authorList>
    </citation>
    <scope>NUCLEOTIDE SEQUENCE [LARGE SCALE GENOMIC DNA]</scope>
    <source>
        <strain evidence="13 14">DSM 216</strain>
    </source>
</reference>
<comment type="caution">
    <text evidence="13">The sequence shown here is derived from an EMBL/GenBank/DDBJ whole genome shotgun (WGS) entry which is preliminary data.</text>
</comment>
<dbReference type="InterPro" id="IPR003594">
    <property type="entry name" value="HATPase_dom"/>
</dbReference>
<dbReference type="SUPFAM" id="SSF110942">
    <property type="entry name" value="HSP90 C-terminal domain"/>
    <property type="match status" value="1"/>
</dbReference>
<evidence type="ECO:0000256" key="8">
    <source>
        <dbReference type="ARBA" id="ARBA00058590"/>
    </source>
</evidence>
<accession>A0A839HGN0</accession>
<comment type="subcellular location">
    <subcellularLocation>
        <location evidence="1 10">Cytoplasm</location>
    </subcellularLocation>
</comment>
<dbReference type="InterPro" id="IPR037196">
    <property type="entry name" value="HSP90_C"/>
</dbReference>
<comment type="subunit">
    <text evidence="10">Homodimer.</text>
</comment>
<feature type="binding site" evidence="11">
    <location>
        <position position="83"/>
    </location>
    <ligand>
        <name>ATP</name>
        <dbReference type="ChEBI" id="CHEBI:30616"/>
    </ligand>
</feature>
<dbReference type="Pfam" id="PF00183">
    <property type="entry name" value="HSP90"/>
    <property type="match status" value="1"/>
</dbReference>
<keyword evidence="14" id="KW-1185">Reference proteome</keyword>
<evidence type="ECO:0000256" key="6">
    <source>
        <dbReference type="ARBA" id="ARBA00023016"/>
    </source>
</evidence>
<dbReference type="InterPro" id="IPR020568">
    <property type="entry name" value="Ribosomal_Su5_D2-typ_SF"/>
</dbReference>
<comment type="caution">
    <text evidence="10">Lacks conserved residue(s) required for the propagation of feature annotation.</text>
</comment>
<keyword evidence="7 10" id="KW-0143">Chaperone</keyword>
<keyword evidence="3 10" id="KW-0963">Cytoplasm</keyword>
<dbReference type="PRINTS" id="PR00775">
    <property type="entry name" value="HEATSHOCK90"/>
</dbReference>
<feature type="binding site" evidence="11">
    <location>
        <begin position="125"/>
        <end position="130"/>
    </location>
    <ligand>
        <name>ATP</name>
        <dbReference type="ChEBI" id="CHEBI:30616"/>
    </ligand>
</feature>
<dbReference type="GO" id="GO:0005524">
    <property type="term" value="F:ATP binding"/>
    <property type="evidence" value="ECO:0007669"/>
    <property type="project" value="UniProtKB-UniRule"/>
</dbReference>
<evidence type="ECO:0000256" key="5">
    <source>
        <dbReference type="ARBA" id="ARBA00022840"/>
    </source>
</evidence>
<evidence type="ECO:0000313" key="14">
    <source>
        <dbReference type="Proteomes" id="UP000548632"/>
    </source>
</evidence>
<dbReference type="HAMAP" id="MF_00505">
    <property type="entry name" value="HSP90"/>
    <property type="match status" value="1"/>
</dbReference>
<evidence type="ECO:0000256" key="11">
    <source>
        <dbReference type="PIRSR" id="PIRSR002583-1"/>
    </source>
</evidence>
<name>A0A839HGN0_9GAMM</name>
<feature type="domain" description="Histidine kinase/HSP90-like ATPase" evidence="12">
    <location>
        <begin position="30"/>
        <end position="187"/>
    </location>
</feature>
<dbReference type="SMART" id="SM00387">
    <property type="entry name" value="HATPase_c"/>
    <property type="match status" value="1"/>
</dbReference>
<keyword evidence="5 10" id="KW-0067">ATP-binding</keyword>
<dbReference type="PIRSF" id="PIRSF002583">
    <property type="entry name" value="Hsp90"/>
    <property type="match status" value="1"/>
</dbReference>
<feature type="binding site" evidence="11">
    <location>
        <begin position="103"/>
        <end position="104"/>
    </location>
    <ligand>
        <name>ATP</name>
        <dbReference type="ChEBI" id="CHEBI:30616"/>
    </ligand>
</feature>
<comment type="similarity">
    <text evidence="2 10">Belongs to the heat shock protein 90 family.</text>
</comment>
<organism evidence="13 14">
    <name type="scientific">Thiospirillum jenense</name>
    <dbReference type="NCBI Taxonomy" id="1653858"/>
    <lineage>
        <taxon>Bacteria</taxon>
        <taxon>Pseudomonadati</taxon>
        <taxon>Pseudomonadota</taxon>
        <taxon>Gammaproteobacteria</taxon>
        <taxon>Chromatiales</taxon>
        <taxon>Chromatiaceae</taxon>
        <taxon>Thiospirillum</taxon>
    </lineage>
</organism>
<keyword evidence="4 10" id="KW-0547">Nucleotide-binding</keyword>